<dbReference type="Pfam" id="PF04247">
    <property type="entry name" value="SirB"/>
    <property type="match status" value="1"/>
</dbReference>
<dbReference type="EMBL" id="BMXP01000001">
    <property type="protein sequence ID" value="GGW76011.1"/>
    <property type="molecule type" value="Genomic_DNA"/>
</dbReference>
<accession>A0A918JDR9</accession>
<dbReference type="PANTHER" id="PTHR39594:SF1">
    <property type="entry name" value="PROTEIN YCHQ"/>
    <property type="match status" value="1"/>
</dbReference>
<feature type="transmembrane region" description="Helical" evidence="1">
    <location>
        <begin position="98"/>
        <end position="117"/>
    </location>
</feature>
<keyword evidence="3" id="KW-1185">Reference proteome</keyword>
<dbReference type="GO" id="GO:0005886">
    <property type="term" value="C:plasma membrane"/>
    <property type="evidence" value="ECO:0007669"/>
    <property type="project" value="TreeGrafter"/>
</dbReference>
<feature type="transmembrane region" description="Helical" evidence="1">
    <location>
        <begin position="41"/>
        <end position="61"/>
    </location>
</feature>
<organism evidence="2 3">
    <name type="scientific">Alteromonas halophila</name>
    <dbReference type="NCBI Taxonomy" id="516698"/>
    <lineage>
        <taxon>Bacteria</taxon>
        <taxon>Pseudomonadati</taxon>
        <taxon>Pseudomonadota</taxon>
        <taxon>Gammaproteobacteria</taxon>
        <taxon>Alteromonadales</taxon>
        <taxon>Alteromonadaceae</taxon>
        <taxon>Alteromonas/Salinimonas group</taxon>
        <taxon>Alteromonas</taxon>
    </lineage>
</organism>
<reference evidence="2" key="2">
    <citation type="submission" date="2020-09" db="EMBL/GenBank/DDBJ databases">
        <authorList>
            <person name="Sun Q."/>
            <person name="Kim S."/>
        </authorList>
    </citation>
    <scope>NUCLEOTIDE SEQUENCE</scope>
    <source>
        <strain evidence="2">KCTC 22164</strain>
    </source>
</reference>
<protein>
    <submittedName>
        <fullName evidence="2">SirB family protein</fullName>
    </submittedName>
</protein>
<proteinExistence type="predicted"/>
<keyword evidence="1" id="KW-1133">Transmembrane helix</keyword>
<dbReference type="RefSeq" id="WP_189403549.1">
    <property type="nucleotide sequence ID" value="NZ_BMXP01000001.1"/>
</dbReference>
<keyword evidence="1" id="KW-0812">Transmembrane</keyword>
<feature type="transmembrane region" description="Helical" evidence="1">
    <location>
        <begin position="73"/>
        <end position="92"/>
    </location>
</feature>
<dbReference type="AlphaFoldDB" id="A0A918JDR9"/>
<name>A0A918JDR9_9ALTE</name>
<comment type="caution">
    <text evidence="2">The sequence shown here is derived from an EMBL/GenBank/DDBJ whole genome shotgun (WGS) entry which is preliminary data.</text>
</comment>
<evidence type="ECO:0000313" key="2">
    <source>
        <dbReference type="EMBL" id="GGW76011.1"/>
    </source>
</evidence>
<dbReference type="Proteomes" id="UP000631300">
    <property type="component" value="Unassembled WGS sequence"/>
</dbReference>
<evidence type="ECO:0000313" key="3">
    <source>
        <dbReference type="Proteomes" id="UP000631300"/>
    </source>
</evidence>
<evidence type="ECO:0000256" key="1">
    <source>
        <dbReference type="SAM" id="Phobius"/>
    </source>
</evidence>
<keyword evidence="1" id="KW-0472">Membrane</keyword>
<gene>
    <name evidence="2" type="ORF">GCM10007391_05550</name>
</gene>
<dbReference type="InterPro" id="IPR007360">
    <property type="entry name" value="SirB"/>
</dbReference>
<sequence>MYMMAKHLHLTAVVLSILLFILRFIWSQFDASILQKKWVKVLPHIIDTVLLASAIWLCIILSQYPFVQSWLTFKVLGVIAYILLGLVALKWAKSTPGRWIGFVAALAVLTATAMVAVTKQPLF</sequence>
<dbReference type="PIRSF" id="PIRSF005610">
    <property type="entry name" value="SirB"/>
    <property type="match status" value="1"/>
</dbReference>
<dbReference type="PANTHER" id="PTHR39594">
    <property type="entry name" value="PROTEIN YCHQ"/>
    <property type="match status" value="1"/>
</dbReference>
<reference evidence="2" key="1">
    <citation type="journal article" date="2014" name="Int. J. Syst. Evol. Microbiol.">
        <title>Complete genome sequence of Corynebacterium casei LMG S-19264T (=DSM 44701T), isolated from a smear-ripened cheese.</title>
        <authorList>
            <consortium name="US DOE Joint Genome Institute (JGI-PGF)"/>
            <person name="Walter F."/>
            <person name="Albersmeier A."/>
            <person name="Kalinowski J."/>
            <person name="Ruckert C."/>
        </authorList>
    </citation>
    <scope>NUCLEOTIDE SEQUENCE</scope>
    <source>
        <strain evidence="2">KCTC 22164</strain>
    </source>
</reference>